<organism evidence="1 2">
    <name type="scientific">Pleurodeles waltl</name>
    <name type="common">Iberian ribbed newt</name>
    <dbReference type="NCBI Taxonomy" id="8319"/>
    <lineage>
        <taxon>Eukaryota</taxon>
        <taxon>Metazoa</taxon>
        <taxon>Chordata</taxon>
        <taxon>Craniata</taxon>
        <taxon>Vertebrata</taxon>
        <taxon>Euteleostomi</taxon>
        <taxon>Amphibia</taxon>
        <taxon>Batrachia</taxon>
        <taxon>Caudata</taxon>
        <taxon>Salamandroidea</taxon>
        <taxon>Salamandridae</taxon>
        <taxon>Pleurodelinae</taxon>
        <taxon>Pleurodeles</taxon>
    </lineage>
</organism>
<dbReference type="EMBL" id="JANPWB010000012">
    <property type="protein sequence ID" value="KAJ1113132.1"/>
    <property type="molecule type" value="Genomic_DNA"/>
</dbReference>
<name>A0AAV7NF02_PLEWA</name>
<evidence type="ECO:0000313" key="1">
    <source>
        <dbReference type="EMBL" id="KAJ1113132.1"/>
    </source>
</evidence>
<gene>
    <name evidence="1" type="ORF">NDU88_001387</name>
</gene>
<accession>A0AAV7NF02</accession>
<dbReference type="AlphaFoldDB" id="A0AAV7NF02"/>
<evidence type="ECO:0000313" key="2">
    <source>
        <dbReference type="Proteomes" id="UP001066276"/>
    </source>
</evidence>
<comment type="caution">
    <text evidence="1">The sequence shown here is derived from an EMBL/GenBank/DDBJ whole genome shotgun (WGS) entry which is preliminary data.</text>
</comment>
<dbReference type="Proteomes" id="UP001066276">
    <property type="component" value="Chromosome 8"/>
</dbReference>
<sequence>MGRKADHCRVYLRHLSAGQVFWLPMSLPPHRELCNRSRLQRVVANSSDVCCGCGSLLGMVSVSARFQAACILFEARSLAMGGWGPVDLEVQRQGAHGRGSSVPVTGTITMGGRGLPAAGFLWAAVV</sequence>
<keyword evidence="2" id="KW-1185">Reference proteome</keyword>
<protein>
    <submittedName>
        <fullName evidence="1">Uncharacterized protein</fullName>
    </submittedName>
</protein>
<reference evidence="1" key="1">
    <citation type="journal article" date="2022" name="bioRxiv">
        <title>Sequencing and chromosome-scale assembly of the giantPleurodeles waltlgenome.</title>
        <authorList>
            <person name="Brown T."/>
            <person name="Elewa A."/>
            <person name="Iarovenko S."/>
            <person name="Subramanian E."/>
            <person name="Araus A.J."/>
            <person name="Petzold A."/>
            <person name="Susuki M."/>
            <person name="Suzuki K.-i.T."/>
            <person name="Hayashi T."/>
            <person name="Toyoda A."/>
            <person name="Oliveira C."/>
            <person name="Osipova E."/>
            <person name="Leigh N.D."/>
            <person name="Simon A."/>
            <person name="Yun M.H."/>
        </authorList>
    </citation>
    <scope>NUCLEOTIDE SEQUENCE</scope>
    <source>
        <strain evidence="1">20211129_DDA</strain>
        <tissue evidence="1">Liver</tissue>
    </source>
</reference>
<proteinExistence type="predicted"/>